<dbReference type="Pfam" id="PF00155">
    <property type="entry name" value="Aminotran_1_2"/>
    <property type="match status" value="1"/>
</dbReference>
<dbReference type="GO" id="GO:0030170">
    <property type="term" value="F:pyridoxal phosphate binding"/>
    <property type="evidence" value="ECO:0007669"/>
    <property type="project" value="InterPro"/>
</dbReference>
<evidence type="ECO:0000256" key="2">
    <source>
        <dbReference type="ARBA" id="ARBA00003444"/>
    </source>
</evidence>
<dbReference type="PANTHER" id="PTHR42885">
    <property type="entry name" value="HISTIDINOL-PHOSPHATE AMINOTRANSFERASE-RELATED"/>
    <property type="match status" value="1"/>
</dbReference>
<keyword evidence="6" id="KW-0663">Pyridoxal phosphate</keyword>
<feature type="domain" description="Aminotransferase class I/classII large" evidence="10">
    <location>
        <begin position="42"/>
        <end position="301"/>
    </location>
</feature>
<keyword evidence="7 11" id="KW-0456">Lyase</keyword>
<evidence type="ECO:0000256" key="4">
    <source>
        <dbReference type="ARBA" id="ARBA00012285"/>
    </source>
</evidence>
<gene>
    <name evidence="11" type="ordered locus">Thivi_3210</name>
</gene>
<dbReference type="AlphaFoldDB" id="I3YDL9"/>
<evidence type="ECO:0000256" key="8">
    <source>
        <dbReference type="ARBA" id="ARBA00029996"/>
    </source>
</evidence>
<name>I3YDL9_THIV6</name>
<dbReference type="PROSITE" id="PS00105">
    <property type="entry name" value="AA_TRANSFER_CLASS_1"/>
    <property type="match status" value="1"/>
</dbReference>
<dbReference type="SUPFAM" id="SSF53383">
    <property type="entry name" value="PLP-dependent transferases"/>
    <property type="match status" value="1"/>
</dbReference>
<keyword evidence="12" id="KW-1185">Reference proteome</keyword>
<dbReference type="EMBL" id="CP003154">
    <property type="protein sequence ID" value="AFL75087.1"/>
    <property type="molecule type" value="Genomic_DNA"/>
</dbReference>
<dbReference type="NCBIfam" id="TIGR01140">
    <property type="entry name" value="L_thr_O3P_dcar"/>
    <property type="match status" value="1"/>
</dbReference>
<dbReference type="GO" id="GO:0048472">
    <property type="term" value="F:threonine-phosphate decarboxylase activity"/>
    <property type="evidence" value="ECO:0007669"/>
    <property type="project" value="UniProtKB-EC"/>
</dbReference>
<dbReference type="InterPro" id="IPR015421">
    <property type="entry name" value="PyrdxlP-dep_Trfase_major"/>
</dbReference>
<accession>I3YDL9</accession>
<dbReference type="eggNOG" id="COG0079">
    <property type="taxonomic scope" value="Bacteria"/>
</dbReference>
<dbReference type="InterPro" id="IPR015422">
    <property type="entry name" value="PyrdxlP-dep_Trfase_small"/>
</dbReference>
<dbReference type="Proteomes" id="UP000006062">
    <property type="component" value="Chromosome"/>
</dbReference>
<dbReference type="InterPro" id="IPR004838">
    <property type="entry name" value="NHTrfase_class1_PyrdxlP-BS"/>
</dbReference>
<dbReference type="EC" id="4.1.1.81" evidence="4"/>
<comment type="function">
    <text evidence="2">Decarboxylates L-threonine-O-3-phosphate to yield (R)-1-amino-2-propanol O-2-phosphate, the precursor for the linkage between the nucleotide loop and the corrin ring in cobalamin.</text>
</comment>
<evidence type="ECO:0000256" key="5">
    <source>
        <dbReference type="ARBA" id="ARBA00022573"/>
    </source>
</evidence>
<evidence type="ECO:0000256" key="3">
    <source>
        <dbReference type="ARBA" id="ARBA00004953"/>
    </source>
</evidence>
<organism evidence="11 12">
    <name type="scientific">Thiocystis violascens (strain ATCC 17096 / DSM 198 / 6111)</name>
    <name type="common">Chromatium violascens</name>
    <dbReference type="NCBI Taxonomy" id="765911"/>
    <lineage>
        <taxon>Bacteria</taxon>
        <taxon>Pseudomonadati</taxon>
        <taxon>Pseudomonadota</taxon>
        <taxon>Gammaproteobacteria</taxon>
        <taxon>Chromatiales</taxon>
        <taxon>Chromatiaceae</taxon>
        <taxon>Thiocystis</taxon>
    </lineage>
</organism>
<evidence type="ECO:0000256" key="6">
    <source>
        <dbReference type="ARBA" id="ARBA00022898"/>
    </source>
</evidence>
<evidence type="ECO:0000256" key="9">
    <source>
        <dbReference type="ARBA" id="ARBA00048531"/>
    </source>
</evidence>
<dbReference type="InterPro" id="IPR004839">
    <property type="entry name" value="Aminotransferase_I/II_large"/>
</dbReference>
<evidence type="ECO:0000313" key="11">
    <source>
        <dbReference type="EMBL" id="AFL75087.1"/>
    </source>
</evidence>
<protein>
    <recommendedName>
        <fullName evidence="4">threonine-phosphate decarboxylase</fullName>
        <ecNumber evidence="4">4.1.1.81</ecNumber>
    </recommendedName>
    <alternativeName>
        <fullName evidence="8">L-threonine-O-3-phosphate decarboxylase</fullName>
    </alternativeName>
</protein>
<dbReference type="GO" id="GO:0009236">
    <property type="term" value="P:cobalamin biosynthetic process"/>
    <property type="evidence" value="ECO:0007669"/>
    <property type="project" value="UniProtKB-UniPathway"/>
</dbReference>
<dbReference type="KEGG" id="tvi:Thivi_3210"/>
<comment type="pathway">
    <text evidence="3">Cofactor biosynthesis; adenosylcobalamin biosynthesis.</text>
</comment>
<dbReference type="InterPro" id="IPR015424">
    <property type="entry name" value="PyrdxlP-dep_Trfase"/>
</dbReference>
<dbReference type="PANTHER" id="PTHR42885:SF1">
    <property type="entry name" value="THREONINE-PHOSPHATE DECARBOXYLASE"/>
    <property type="match status" value="1"/>
</dbReference>
<proteinExistence type="predicted"/>
<keyword evidence="5" id="KW-0169">Cobalamin biosynthesis</keyword>
<dbReference type="InterPro" id="IPR005860">
    <property type="entry name" value="CobD"/>
</dbReference>
<dbReference type="Gene3D" id="3.40.640.10">
    <property type="entry name" value="Type I PLP-dependent aspartate aminotransferase-like (Major domain)"/>
    <property type="match status" value="1"/>
</dbReference>
<comment type="catalytic activity">
    <reaction evidence="9">
        <text>O-phospho-L-threonine + H(+) = (R)-1-aminopropan-2-yl phosphate + CO2</text>
        <dbReference type="Rhea" id="RHEA:11492"/>
        <dbReference type="ChEBI" id="CHEBI:15378"/>
        <dbReference type="ChEBI" id="CHEBI:16526"/>
        <dbReference type="ChEBI" id="CHEBI:58563"/>
        <dbReference type="ChEBI" id="CHEBI:58675"/>
        <dbReference type="EC" id="4.1.1.81"/>
    </reaction>
</comment>
<reference evidence="11 12" key="1">
    <citation type="submission" date="2012-06" db="EMBL/GenBank/DDBJ databases">
        <title>Complete sequence of Thiocystis violascens DSM 198.</title>
        <authorList>
            <consortium name="US DOE Joint Genome Institute"/>
            <person name="Lucas S."/>
            <person name="Han J."/>
            <person name="Lapidus A."/>
            <person name="Cheng J.-F."/>
            <person name="Goodwin L."/>
            <person name="Pitluck S."/>
            <person name="Peters L."/>
            <person name="Ovchinnikova G."/>
            <person name="Teshima H."/>
            <person name="Detter J.C."/>
            <person name="Han C."/>
            <person name="Tapia R."/>
            <person name="Land M."/>
            <person name="Hauser L."/>
            <person name="Kyrpides N."/>
            <person name="Ivanova N."/>
            <person name="Pagani I."/>
            <person name="Vogl K."/>
            <person name="Liu Z."/>
            <person name="Frigaard N.-U."/>
            <person name="Bryant D."/>
            <person name="Woyke T."/>
        </authorList>
    </citation>
    <scope>NUCLEOTIDE SEQUENCE [LARGE SCALE GENOMIC DNA]</scope>
    <source>
        <strain evidence="12">ATCC 17096 / DSM 198 / 6111</strain>
    </source>
</reference>
<dbReference type="CDD" id="cd00609">
    <property type="entry name" value="AAT_like"/>
    <property type="match status" value="1"/>
</dbReference>
<dbReference type="UniPathway" id="UPA00148"/>
<evidence type="ECO:0000259" key="10">
    <source>
        <dbReference type="Pfam" id="PF00155"/>
    </source>
</evidence>
<evidence type="ECO:0000256" key="1">
    <source>
        <dbReference type="ARBA" id="ARBA00001933"/>
    </source>
</evidence>
<dbReference type="STRING" id="765911.Thivi_3210"/>
<evidence type="ECO:0000313" key="12">
    <source>
        <dbReference type="Proteomes" id="UP000006062"/>
    </source>
</evidence>
<dbReference type="HOGENOM" id="CLU_017584_3_4_6"/>
<comment type="cofactor">
    <cofactor evidence="1">
        <name>pyridoxal 5'-phosphate</name>
        <dbReference type="ChEBI" id="CHEBI:597326"/>
    </cofactor>
</comment>
<dbReference type="Gene3D" id="3.90.1150.10">
    <property type="entry name" value="Aspartate Aminotransferase, domain 1"/>
    <property type="match status" value="1"/>
</dbReference>
<evidence type="ECO:0000256" key="7">
    <source>
        <dbReference type="ARBA" id="ARBA00023239"/>
    </source>
</evidence>
<sequence>MRFDIPLEHWLDLSTGINPHAWPVATLPAAVWGRLPEEGDGLESAAARYYGAPCPLPLAGSQAAIQSLPTLRAPCRVGVPRVGYREHAHAWCRAGHQVVELVDSDPGRWLDDGPERLDCLVVINPNNPTGRCWPIATLLDWHARLAARGGWLIVDEAFMDATPEASLTPFAGRPGLILLRSLGKFFGLAGARVGFLFAESALRARLLSWLGPWTLSGPSRAIARQALADTVWQQVTRAALPLAADRLAELLRRYGLAPMGGTALFQWVLTDEADRIQANLARQGILVRRFIRPPSLRFGLPGDERDWRRLEMALTAVAHA</sequence>